<dbReference type="PANTHER" id="PTHR33121">
    <property type="entry name" value="CYCLIC DI-GMP PHOSPHODIESTERASE PDEF"/>
    <property type="match status" value="1"/>
</dbReference>
<dbReference type="PANTHER" id="PTHR33121:SF79">
    <property type="entry name" value="CYCLIC DI-GMP PHOSPHODIESTERASE PDED-RELATED"/>
    <property type="match status" value="1"/>
</dbReference>
<reference evidence="3 4" key="1">
    <citation type="submission" date="2023-07" db="EMBL/GenBank/DDBJ databases">
        <title>Genomic Encyclopedia of Type Strains, Phase IV (KMG-IV): sequencing the most valuable type-strain genomes for metagenomic binning, comparative biology and taxonomic classification.</title>
        <authorList>
            <person name="Goeker M."/>
        </authorList>
    </citation>
    <scope>NUCLEOTIDE SEQUENCE [LARGE SCALE GENOMIC DNA]</scope>
    <source>
        <strain evidence="3 4">B6-8</strain>
    </source>
</reference>
<feature type="domain" description="GGDEF" evidence="2">
    <location>
        <begin position="178"/>
        <end position="311"/>
    </location>
</feature>
<dbReference type="InterPro" id="IPR043128">
    <property type="entry name" value="Rev_trsase/Diguanyl_cyclase"/>
</dbReference>
<dbReference type="SUPFAM" id="SSF55073">
    <property type="entry name" value="Nucleotide cyclase"/>
    <property type="match status" value="1"/>
</dbReference>
<dbReference type="Gene3D" id="3.20.20.450">
    <property type="entry name" value="EAL domain"/>
    <property type="match status" value="1"/>
</dbReference>
<sequence>MKSAKSARADVETGQDVEAILASVGEVAYRWSLEDDRLSWHGDVRGLFGVDSREAIATGAAFAAYLDRGNLLSRHDTVRNGVGVDEGEGVAYQIEYALRPAGVDGPLIWVEDIGRWHADGTDRPMRAEGVVRAIGERHAREQRLAFLARYDEQTGLFNRSYLLDLVDETIDNARRFHSVAAFVIIAIDDFGLINETYGFQAGDRAIAAMAQRIRGRLRDGDAIGRYAANKIGLILLNCDEQEMAGAAHRFLAAAREDVIALSDGAVSVTVSIGGVVIPRHAVSREQVMERVQDSLAVARAAGRGRFVAFSPSSEHEARRRENVMLSRRLIGALSSGRITIAFQPVVDIRSREPIFYEALLRLAHEDGTIWSAGDVVPLADRLGLARLFDLAVLDKTVETLAAQPDAILSVNVAPETAAGPDWLERLKGAVSDRPDIGPRLIVEITENSAIRNLEETARFVAGVHELGARLAIDDFGAGFTSFRNLRALSVDLVKIDGSYVEHLATNEDDQIFVRHILGLARDLGIETVAEWVQDEESAALLAEWGADSIQGNLSGRASLDPPW</sequence>
<dbReference type="SMART" id="SM00052">
    <property type="entry name" value="EAL"/>
    <property type="match status" value="1"/>
</dbReference>
<dbReference type="InterPro" id="IPR001633">
    <property type="entry name" value="EAL_dom"/>
</dbReference>
<organism evidence="3 4">
    <name type="scientific">Kaistia dalseonensis</name>
    <dbReference type="NCBI Taxonomy" id="410840"/>
    <lineage>
        <taxon>Bacteria</taxon>
        <taxon>Pseudomonadati</taxon>
        <taxon>Pseudomonadota</taxon>
        <taxon>Alphaproteobacteria</taxon>
        <taxon>Hyphomicrobiales</taxon>
        <taxon>Kaistiaceae</taxon>
        <taxon>Kaistia</taxon>
    </lineage>
</organism>
<feature type="domain" description="EAL" evidence="1">
    <location>
        <begin position="322"/>
        <end position="563"/>
    </location>
</feature>
<dbReference type="InterPro" id="IPR029787">
    <property type="entry name" value="Nucleotide_cyclase"/>
</dbReference>
<dbReference type="SMART" id="SM00267">
    <property type="entry name" value="GGDEF"/>
    <property type="match status" value="1"/>
</dbReference>
<dbReference type="CDD" id="cd01948">
    <property type="entry name" value="EAL"/>
    <property type="match status" value="1"/>
</dbReference>
<dbReference type="Pfam" id="PF00990">
    <property type="entry name" value="GGDEF"/>
    <property type="match status" value="1"/>
</dbReference>
<dbReference type="Gene3D" id="3.30.450.20">
    <property type="entry name" value="PAS domain"/>
    <property type="match status" value="1"/>
</dbReference>
<dbReference type="Pfam" id="PF00563">
    <property type="entry name" value="EAL"/>
    <property type="match status" value="1"/>
</dbReference>
<dbReference type="InterPro" id="IPR035919">
    <property type="entry name" value="EAL_sf"/>
</dbReference>
<dbReference type="Proteomes" id="UP001241603">
    <property type="component" value="Unassembled WGS sequence"/>
</dbReference>
<dbReference type="PROSITE" id="PS50887">
    <property type="entry name" value="GGDEF"/>
    <property type="match status" value="1"/>
</dbReference>
<evidence type="ECO:0000313" key="3">
    <source>
        <dbReference type="EMBL" id="MDQ0436893.1"/>
    </source>
</evidence>
<dbReference type="PROSITE" id="PS50883">
    <property type="entry name" value="EAL"/>
    <property type="match status" value="1"/>
</dbReference>
<gene>
    <name evidence="3" type="ORF">QO014_001278</name>
</gene>
<dbReference type="NCBIfam" id="TIGR00254">
    <property type="entry name" value="GGDEF"/>
    <property type="match status" value="1"/>
</dbReference>
<evidence type="ECO:0000259" key="1">
    <source>
        <dbReference type="PROSITE" id="PS50883"/>
    </source>
</evidence>
<keyword evidence="4" id="KW-1185">Reference proteome</keyword>
<evidence type="ECO:0000313" key="4">
    <source>
        <dbReference type="Proteomes" id="UP001241603"/>
    </source>
</evidence>
<dbReference type="InterPro" id="IPR000160">
    <property type="entry name" value="GGDEF_dom"/>
</dbReference>
<dbReference type="Gene3D" id="3.30.70.270">
    <property type="match status" value="1"/>
</dbReference>
<dbReference type="EMBL" id="JAUSVO010000002">
    <property type="protein sequence ID" value="MDQ0436893.1"/>
    <property type="molecule type" value="Genomic_DNA"/>
</dbReference>
<proteinExistence type="predicted"/>
<protein>
    <submittedName>
        <fullName evidence="3">Diguanylate cyclase (GGDEF)-like protein</fullName>
    </submittedName>
</protein>
<dbReference type="SUPFAM" id="SSF141868">
    <property type="entry name" value="EAL domain-like"/>
    <property type="match status" value="1"/>
</dbReference>
<comment type="caution">
    <text evidence="3">The sequence shown here is derived from an EMBL/GenBank/DDBJ whole genome shotgun (WGS) entry which is preliminary data.</text>
</comment>
<dbReference type="CDD" id="cd01949">
    <property type="entry name" value="GGDEF"/>
    <property type="match status" value="1"/>
</dbReference>
<dbReference type="RefSeq" id="WP_266347835.1">
    <property type="nucleotide sequence ID" value="NZ_JAPKNG010000002.1"/>
</dbReference>
<evidence type="ECO:0000259" key="2">
    <source>
        <dbReference type="PROSITE" id="PS50887"/>
    </source>
</evidence>
<dbReference type="InterPro" id="IPR050706">
    <property type="entry name" value="Cyclic-di-GMP_PDE-like"/>
</dbReference>
<name>A0ABU0H3L7_9HYPH</name>
<accession>A0ABU0H3L7</accession>